<gene>
    <name evidence="3" type="ORF">D0864_04474</name>
</gene>
<dbReference type="AlphaFoldDB" id="A0A3M7GAN8"/>
<name>A0A3M7GAN8_HORWE</name>
<evidence type="ECO:0000256" key="1">
    <source>
        <dbReference type="ARBA" id="ARBA00011012"/>
    </source>
</evidence>
<dbReference type="SUPFAM" id="SSF48371">
    <property type="entry name" value="ARM repeat"/>
    <property type="match status" value="1"/>
</dbReference>
<dbReference type="PANTHER" id="PTHR10182:SF3">
    <property type="entry name" value="PROTEIN MO25"/>
    <property type="match status" value="1"/>
</dbReference>
<comment type="caution">
    <text evidence="3">The sequence shown here is derived from an EMBL/GenBank/DDBJ whole genome shotgun (WGS) entry which is preliminary data.</text>
</comment>
<dbReference type="Proteomes" id="UP000269539">
    <property type="component" value="Unassembled WGS sequence"/>
</dbReference>
<dbReference type="FunFam" id="1.25.10.10:FF:000257">
    <property type="entry name" value="Conidiophore development protein hymA"/>
    <property type="match status" value="1"/>
</dbReference>
<protein>
    <recommendedName>
        <fullName evidence="5">Mo25-like protein</fullName>
    </recommendedName>
</protein>
<accession>A0A3M7GAN8</accession>
<dbReference type="InterPro" id="IPR013878">
    <property type="entry name" value="Mo25"/>
</dbReference>
<dbReference type="EMBL" id="QWIO01000385">
    <property type="protein sequence ID" value="RMY98195.1"/>
    <property type="molecule type" value="Genomic_DNA"/>
</dbReference>
<reference evidence="3 4" key="1">
    <citation type="journal article" date="2018" name="BMC Genomics">
        <title>Genomic evidence for intraspecific hybridization in a clonal and extremely halotolerant yeast.</title>
        <authorList>
            <person name="Gostincar C."/>
            <person name="Stajich J.E."/>
            <person name="Zupancic J."/>
            <person name="Zalar P."/>
            <person name="Gunde-Cimerman N."/>
        </authorList>
    </citation>
    <scope>NUCLEOTIDE SEQUENCE [LARGE SCALE GENOMIC DNA]</scope>
    <source>
        <strain evidence="3 4">EXF-10513</strain>
    </source>
</reference>
<dbReference type="InterPro" id="IPR011989">
    <property type="entry name" value="ARM-like"/>
</dbReference>
<evidence type="ECO:0000256" key="2">
    <source>
        <dbReference type="SAM" id="MobiDB-lite"/>
    </source>
</evidence>
<organism evidence="3 4">
    <name type="scientific">Hortaea werneckii</name>
    <name type="common">Black yeast</name>
    <name type="synonym">Cladosporium werneckii</name>
    <dbReference type="NCBI Taxonomy" id="91943"/>
    <lineage>
        <taxon>Eukaryota</taxon>
        <taxon>Fungi</taxon>
        <taxon>Dikarya</taxon>
        <taxon>Ascomycota</taxon>
        <taxon>Pezizomycotina</taxon>
        <taxon>Dothideomycetes</taxon>
        <taxon>Dothideomycetidae</taxon>
        <taxon>Mycosphaerellales</taxon>
        <taxon>Teratosphaeriaceae</taxon>
        <taxon>Hortaea</taxon>
    </lineage>
</organism>
<dbReference type="PANTHER" id="PTHR10182">
    <property type="entry name" value="CALCIUM-BINDING PROTEIN 39-RELATED"/>
    <property type="match status" value="1"/>
</dbReference>
<dbReference type="VEuPathDB" id="FungiDB:BTJ68_03569"/>
<dbReference type="GO" id="GO:0043539">
    <property type="term" value="F:protein serine/threonine kinase activator activity"/>
    <property type="evidence" value="ECO:0007669"/>
    <property type="project" value="TreeGrafter"/>
</dbReference>
<dbReference type="GO" id="GO:0035556">
    <property type="term" value="P:intracellular signal transduction"/>
    <property type="evidence" value="ECO:0007669"/>
    <property type="project" value="TreeGrafter"/>
</dbReference>
<proteinExistence type="inferred from homology"/>
<dbReference type="InterPro" id="IPR016024">
    <property type="entry name" value="ARM-type_fold"/>
</dbReference>
<dbReference type="Gene3D" id="1.25.10.10">
    <property type="entry name" value="Leucine-rich Repeat Variant"/>
    <property type="match status" value="1"/>
</dbReference>
<feature type="region of interest" description="Disordered" evidence="2">
    <location>
        <begin position="367"/>
        <end position="399"/>
    </location>
</feature>
<dbReference type="GO" id="GO:0005737">
    <property type="term" value="C:cytoplasm"/>
    <property type="evidence" value="ECO:0007669"/>
    <property type="project" value="UniProtKB-ARBA"/>
</dbReference>
<feature type="compositionally biased region" description="Polar residues" evidence="2">
    <location>
        <begin position="388"/>
        <end position="399"/>
    </location>
</feature>
<evidence type="ECO:0000313" key="4">
    <source>
        <dbReference type="Proteomes" id="UP000269539"/>
    </source>
</evidence>
<dbReference type="Pfam" id="PF08569">
    <property type="entry name" value="Mo25"/>
    <property type="match status" value="1"/>
</dbReference>
<sequence>MAFLFGRNRQRSAQDLVRSTKDLLQKLMKEDGSSPKLEEDVARALTQMKVTLQGTPELEATPDAVYQLVNQILAESLLPLLVENIFRLPFEARKDTQTIISNVFRFRNPGSTSPEPDALKEVLRRQPEIIVRLCNGYERRESASPCGGILKEAIKWDAVAAVILYDEPTTDGSTIDIYSSDIDITRPSSGQGVFWSFFDWIDKSSFEVSADAFDTFRLLLTKHKQLVSQYISTNFDLFFDRYNNVLIKSESYVTKRQSIKLLGEVLLDRQFYEVMTRYVDSGENLKLIMWQLKDDRRMVQYEAFHVFKIFAANPNKSYEVQKFLIMNKQRLLKFLPRFLEERTEDEQFNDEKAWLVKAIGNLPDSTAALKSPETANDGGAAMAGGNNVQASSTQAQVRS</sequence>
<evidence type="ECO:0008006" key="5">
    <source>
        <dbReference type="Google" id="ProtNLM"/>
    </source>
</evidence>
<evidence type="ECO:0000313" key="3">
    <source>
        <dbReference type="EMBL" id="RMY98195.1"/>
    </source>
</evidence>
<feature type="compositionally biased region" description="Low complexity" evidence="2">
    <location>
        <begin position="375"/>
        <end position="387"/>
    </location>
</feature>
<comment type="similarity">
    <text evidence="1">Belongs to the Mo25 family.</text>
</comment>